<organism evidence="2 3">
    <name type="scientific">Trichomonas vaginalis (strain ATCC PRA-98 / G3)</name>
    <dbReference type="NCBI Taxonomy" id="412133"/>
    <lineage>
        <taxon>Eukaryota</taxon>
        <taxon>Metamonada</taxon>
        <taxon>Parabasalia</taxon>
        <taxon>Trichomonadida</taxon>
        <taxon>Trichomonadidae</taxon>
        <taxon>Trichomonas</taxon>
    </lineage>
</organism>
<dbReference type="InParanoid" id="A2EXP5"/>
<feature type="coiled-coil region" evidence="1">
    <location>
        <begin position="194"/>
        <end position="238"/>
    </location>
</feature>
<dbReference type="GO" id="GO:0005856">
    <property type="term" value="C:cytoskeleton"/>
    <property type="evidence" value="ECO:0000318"/>
    <property type="project" value="GO_Central"/>
</dbReference>
<dbReference type="VEuPathDB" id="TrichDB:TVAG_116090"/>
<dbReference type="VEuPathDB" id="TrichDB:TVAGG3_0222540"/>
<dbReference type="Gene3D" id="1.10.287.1490">
    <property type="match status" value="1"/>
</dbReference>
<proteinExistence type="predicted"/>
<gene>
    <name evidence="2" type="ORF">TVAG_116090</name>
</gene>
<feature type="coiled-coil region" evidence="1">
    <location>
        <begin position="618"/>
        <end position="652"/>
    </location>
</feature>
<feature type="coiled-coil region" evidence="1">
    <location>
        <begin position="686"/>
        <end position="895"/>
    </location>
</feature>
<dbReference type="SMR" id="A2EXP5"/>
<evidence type="ECO:0008006" key="4">
    <source>
        <dbReference type="Google" id="ProtNLM"/>
    </source>
</evidence>
<dbReference type="RefSeq" id="XP_001314794.1">
    <property type="nucleotide sequence ID" value="XM_001314760.1"/>
</dbReference>
<dbReference type="InterPro" id="IPR050839">
    <property type="entry name" value="Rho-assoc_Ser/Thr_Kinase"/>
</dbReference>
<dbReference type="GO" id="GO:0031032">
    <property type="term" value="P:actomyosin structure organization"/>
    <property type="evidence" value="ECO:0000318"/>
    <property type="project" value="GO_Central"/>
</dbReference>
<dbReference type="KEGG" id="tva:4760397"/>
<evidence type="ECO:0000256" key="1">
    <source>
        <dbReference type="SAM" id="Coils"/>
    </source>
</evidence>
<sequence>MSFVTLSPTKTLQSDMNTYDIEQSVEFSALSAYIAELTTNSSINLEISEQEKQNVRILLNNLLGSIANLPRDYIMTQENTKSYSTVFHLVTLALDLVCGNATDEASEQKLQEMQIYQRSILKSLSQNLGLPDVKTQLDFITNVKSIQVSRDELVYDLINTFNLPVTTTPSEIVAALQGKFNEASNGHFDQAQNKKQLDSIKSQLETKNNALNRKEDIIKQLQNKVIELQDAVALINKESQTKDSQISQLQSRINTIGGDLERSQKKNSVNKRTIDQLSKSNTDLQNQLNQANNELQNLRKLPSAESKAAGEIASLKKNLEHAEEEKNSLLKLLDDFTVQLEQQADELNEETDNRMSLIIAVQKLTTINEILEKEVEKAHEEIKKVSNEKAKQQLLQHSQEISNKAIEEVISQAKDLAASSSNEELDGIFDQNKESTPQERLIDGIAALIARAENTPVIERSITVEDEEKPKDDTTKLQMTIKGLVSFIQDMAESGNISKWASIDESTSDARKKLLNEIRRINDFISENAIPLFEESTFIEYLGLNANVTDFQAKANEVLSQVQDEEDPKELFNLLTYAIISNDVLRRYASQAKMTVSHLSSSLKSLKVETQNQQKATEEKHYNEKVELLNELEKLKKENEDVTECVKNVKTILQNSATKDNDTNTIIRCIEEINQAKPELNENDYINELENVLRTKFNDYKALKEETDKKIEDLEDELEHYKKVLTANKEKAIEVSAQQLNEIEKIKTSLTDSEELINKLREEKEKLEVQVENSKNDIIKATAELRKELFNTKNELESLHDEHEQKMHALTGENSYLKKTMAEVKASTDRQLLIAKKAMKKEIRRITQQSNAKQAEYEEAILKQKADNDNLTEKLHKAEDENKQITESLNNAVEYGKEKENEIAKINLEQKLLKTKLTSFSDKLKRNNSVFESQMKLKLFAMETESRSKIDTIKSECSKKFDLLLKEIYSTLEEFDNNDIPLTVDEENVLELIGTVAQIARNVPDLQQSVQQLQSEIFNIRDTLNISKSTRISNISKELEQKMKNSKDEIEKLTQENKQMKKDLIGMRSLAQQEKINSEWENWARKLHLQISDGEITIKSAREIRQSIEDLVASSCNDKSLWMKVESLRDEKKLIMMGAHNIQRKITPAKLNNITTALKFLCKIQKMSGYNYDGELTTMISHNNNITPQNSIHSEVAPSVISSKSKSPLFSQFVRGTEAE</sequence>
<accession>A2EXP5</accession>
<keyword evidence="1" id="KW-0175">Coiled coil</keyword>
<feature type="coiled-coil region" evidence="1">
    <location>
        <begin position="274"/>
        <end position="407"/>
    </location>
</feature>
<dbReference type="PANTHER" id="PTHR22988">
    <property type="entry name" value="MYOTONIC DYSTROPHY S/T KINASE-RELATED"/>
    <property type="match status" value="1"/>
</dbReference>
<dbReference type="PANTHER" id="PTHR22988:SF74">
    <property type="entry name" value="CHROMOSOME UNDETERMINED SCAFFOLD_59, WHOLE GENOME SHOTGUN SEQUENCE"/>
    <property type="match status" value="1"/>
</dbReference>
<dbReference type="GO" id="GO:0005737">
    <property type="term" value="C:cytoplasm"/>
    <property type="evidence" value="ECO:0000318"/>
    <property type="project" value="GO_Central"/>
</dbReference>
<dbReference type="STRING" id="5722.A2EXP5"/>
<reference evidence="2" key="1">
    <citation type="submission" date="2006-10" db="EMBL/GenBank/DDBJ databases">
        <authorList>
            <person name="Amadeo P."/>
            <person name="Zhao Q."/>
            <person name="Wortman J."/>
            <person name="Fraser-Liggett C."/>
            <person name="Carlton J."/>
        </authorList>
    </citation>
    <scope>NUCLEOTIDE SEQUENCE</scope>
    <source>
        <strain evidence="2">G3</strain>
    </source>
</reference>
<evidence type="ECO:0000313" key="2">
    <source>
        <dbReference type="EMBL" id="EAY02555.1"/>
    </source>
</evidence>
<reference evidence="2" key="2">
    <citation type="journal article" date="2007" name="Science">
        <title>Draft genome sequence of the sexually transmitted pathogen Trichomonas vaginalis.</title>
        <authorList>
            <person name="Carlton J.M."/>
            <person name="Hirt R.P."/>
            <person name="Silva J.C."/>
            <person name="Delcher A.L."/>
            <person name="Schatz M."/>
            <person name="Zhao Q."/>
            <person name="Wortman J.R."/>
            <person name="Bidwell S.L."/>
            <person name="Alsmark U.C.M."/>
            <person name="Besteiro S."/>
            <person name="Sicheritz-Ponten T."/>
            <person name="Noel C.J."/>
            <person name="Dacks J.B."/>
            <person name="Foster P.G."/>
            <person name="Simillion C."/>
            <person name="Van de Peer Y."/>
            <person name="Miranda-Saavedra D."/>
            <person name="Barton G.J."/>
            <person name="Westrop G.D."/>
            <person name="Mueller S."/>
            <person name="Dessi D."/>
            <person name="Fiori P.L."/>
            <person name="Ren Q."/>
            <person name="Paulsen I."/>
            <person name="Zhang H."/>
            <person name="Bastida-Corcuera F.D."/>
            <person name="Simoes-Barbosa A."/>
            <person name="Brown M.T."/>
            <person name="Hayes R.D."/>
            <person name="Mukherjee M."/>
            <person name="Okumura C.Y."/>
            <person name="Schneider R."/>
            <person name="Smith A.J."/>
            <person name="Vanacova S."/>
            <person name="Villalvazo M."/>
            <person name="Haas B.J."/>
            <person name="Pertea M."/>
            <person name="Feldblyum T.V."/>
            <person name="Utterback T.R."/>
            <person name="Shu C.L."/>
            <person name="Osoegawa K."/>
            <person name="de Jong P.J."/>
            <person name="Hrdy I."/>
            <person name="Horvathova L."/>
            <person name="Zubacova Z."/>
            <person name="Dolezal P."/>
            <person name="Malik S.B."/>
            <person name="Logsdon J.M. Jr."/>
            <person name="Henze K."/>
            <person name="Gupta A."/>
            <person name="Wang C.C."/>
            <person name="Dunne R.L."/>
            <person name="Upcroft J.A."/>
            <person name="Upcroft P."/>
            <person name="White O."/>
            <person name="Salzberg S.L."/>
            <person name="Tang P."/>
            <person name="Chiu C.-H."/>
            <person name="Lee Y.-S."/>
            <person name="Embley T.M."/>
            <person name="Coombs G.H."/>
            <person name="Mottram J.C."/>
            <person name="Tachezy J."/>
            <person name="Fraser-Liggett C.M."/>
            <person name="Johnson P.J."/>
        </authorList>
    </citation>
    <scope>NUCLEOTIDE SEQUENCE [LARGE SCALE GENOMIC DNA]</scope>
    <source>
        <strain evidence="2">G3</strain>
    </source>
</reference>
<dbReference type="GO" id="GO:0004674">
    <property type="term" value="F:protein serine/threonine kinase activity"/>
    <property type="evidence" value="ECO:0000318"/>
    <property type="project" value="GO_Central"/>
</dbReference>
<dbReference type="AlphaFoldDB" id="A2EXP5"/>
<evidence type="ECO:0000313" key="3">
    <source>
        <dbReference type="Proteomes" id="UP000001542"/>
    </source>
</evidence>
<name>A2EXP5_TRIV3</name>
<dbReference type="EMBL" id="DS113532">
    <property type="protein sequence ID" value="EAY02555.1"/>
    <property type="molecule type" value="Genomic_DNA"/>
</dbReference>
<dbReference type="OMA" id="NSEWENW"/>
<keyword evidence="3" id="KW-1185">Reference proteome</keyword>
<feature type="coiled-coil region" evidence="1">
    <location>
        <begin position="996"/>
        <end position="1070"/>
    </location>
</feature>
<protein>
    <recommendedName>
        <fullName evidence="4">Viral A-type inclusion protein</fullName>
    </recommendedName>
</protein>
<dbReference type="Proteomes" id="UP000001542">
    <property type="component" value="Unassembled WGS sequence"/>
</dbReference>